<dbReference type="Gene3D" id="3.60.21.10">
    <property type="match status" value="1"/>
</dbReference>
<dbReference type="RefSeq" id="WP_162451726.1">
    <property type="nucleotide sequence ID" value="NZ_WLZY01000006.1"/>
</dbReference>
<evidence type="ECO:0000313" key="2">
    <source>
        <dbReference type="EMBL" id="NDL59032.1"/>
    </source>
</evidence>
<dbReference type="SUPFAM" id="SSF56300">
    <property type="entry name" value="Metallo-dependent phosphatases"/>
    <property type="match status" value="1"/>
</dbReference>
<dbReference type="EMBL" id="WLZY01000006">
    <property type="protein sequence ID" value="NDL59032.1"/>
    <property type="molecule type" value="Genomic_DNA"/>
</dbReference>
<gene>
    <name evidence="2" type="ORF">F7O44_18355</name>
</gene>
<sequence>MPCDRSILTTTDRTIRRGRVERTGNAQEYYSLRYASGEAHIVRTDLGGRRTGSLGRSLGYIAHVTDVQLLDVQSPARLEAVHELGDRPDVGPLLPMWRPQELLAAHATDALVRTLNAARISPLTGASLDLALTTGDNVDNMQWNEVQAYLGLLSGGPVSMDSGGTAYEGVQDGAVTWAWDPERADSAWALDHGFPPVPGLVEAGLRRFTAAGFDVPWLTCYGNHDGLVQGRTRITAELAKIMIGERKVYGFPAGELGDFVRDPLPLFSGPARAVDASEDRRPVERPEFVRAHFDEGGLPDGHGFTKKNLDTGTAYYAYDGISGVRIIVLDTTNPGGHYEGSIDETQLAWLQRRLSEVHGGSDDRLVVIASHHPRSSMTNTLPVPPGHADAGRRVLGDELAATLERFPNVVAWVSGHTHRHHVRPWRHAKGGFWEITTGSVMEWPSQARLLEIVENDDETLSLVSTIVDHSAPVTPEGIDTPDGLAAWHRELAANSPYSVGGVDAGGEPTDRNVELVLADPRVRGR</sequence>
<dbReference type="PANTHER" id="PTHR43143">
    <property type="entry name" value="METALLOPHOSPHOESTERASE, CALCINEURIN SUPERFAMILY"/>
    <property type="match status" value="1"/>
</dbReference>
<name>A0A7K3M7V8_9ACTN</name>
<dbReference type="InterPro" id="IPR022506">
    <property type="entry name" value="Metallophosphoesterase_PPA1498"/>
</dbReference>
<dbReference type="InterPro" id="IPR029052">
    <property type="entry name" value="Metallo-depent_PP-like"/>
</dbReference>
<dbReference type="GO" id="GO:0016787">
    <property type="term" value="F:hydrolase activity"/>
    <property type="evidence" value="ECO:0007669"/>
    <property type="project" value="InterPro"/>
</dbReference>
<dbReference type="Pfam" id="PF00149">
    <property type="entry name" value="Metallophos"/>
    <property type="match status" value="1"/>
</dbReference>
<reference evidence="2 3" key="1">
    <citation type="submission" date="2019-11" db="EMBL/GenBank/DDBJ databases">
        <authorList>
            <person name="Li X.-J."/>
            <person name="Feng X.-M."/>
        </authorList>
    </citation>
    <scope>NUCLEOTIDE SEQUENCE [LARGE SCALE GENOMIC DNA]</scope>
    <source>
        <strain evidence="2 3">XMNu-373</strain>
    </source>
</reference>
<dbReference type="InterPro" id="IPR051918">
    <property type="entry name" value="STPP_CPPED1"/>
</dbReference>
<accession>A0A7K3M7V8</accession>
<comment type="caution">
    <text evidence="2">The sequence shown here is derived from an EMBL/GenBank/DDBJ whole genome shotgun (WGS) entry which is preliminary data.</text>
</comment>
<dbReference type="PANTHER" id="PTHR43143:SF1">
    <property type="entry name" value="SERINE_THREONINE-PROTEIN PHOSPHATASE CPPED1"/>
    <property type="match status" value="1"/>
</dbReference>
<evidence type="ECO:0000313" key="3">
    <source>
        <dbReference type="Proteomes" id="UP000460435"/>
    </source>
</evidence>
<dbReference type="InterPro" id="IPR004843">
    <property type="entry name" value="Calcineurin-like_PHP"/>
</dbReference>
<dbReference type="Proteomes" id="UP000460435">
    <property type="component" value="Unassembled WGS sequence"/>
</dbReference>
<organism evidence="2 3">
    <name type="scientific">Phytoactinopolyspora mesophila</name>
    <dbReference type="NCBI Taxonomy" id="2650750"/>
    <lineage>
        <taxon>Bacteria</taxon>
        <taxon>Bacillati</taxon>
        <taxon>Actinomycetota</taxon>
        <taxon>Actinomycetes</taxon>
        <taxon>Jiangellales</taxon>
        <taxon>Jiangellaceae</taxon>
        <taxon>Phytoactinopolyspora</taxon>
    </lineage>
</organism>
<dbReference type="NCBIfam" id="TIGR03767">
    <property type="entry name" value="P_acnes_RR"/>
    <property type="match status" value="1"/>
</dbReference>
<protein>
    <submittedName>
        <fullName evidence="2">TIGR03767 family metallophosphoesterase</fullName>
    </submittedName>
</protein>
<keyword evidence="3" id="KW-1185">Reference proteome</keyword>
<evidence type="ECO:0000259" key="1">
    <source>
        <dbReference type="Pfam" id="PF00149"/>
    </source>
</evidence>
<dbReference type="AlphaFoldDB" id="A0A7K3M7V8"/>
<feature type="domain" description="Calcineurin-like phosphoesterase" evidence="1">
    <location>
        <begin position="201"/>
        <end position="419"/>
    </location>
</feature>
<proteinExistence type="predicted"/>